<name>A0A2P2PUS0_RHIMU</name>
<protein>
    <submittedName>
        <fullName evidence="2">Uncharacterized protein</fullName>
    </submittedName>
</protein>
<sequence>MICTSVLVVSNVKCLHNAIKKLSPNKQSQQLDRKTGERSGKKQQKCS</sequence>
<feature type="region of interest" description="Disordered" evidence="1">
    <location>
        <begin position="23"/>
        <end position="47"/>
    </location>
</feature>
<proteinExistence type="predicted"/>
<organism evidence="2">
    <name type="scientific">Rhizophora mucronata</name>
    <name type="common">Asiatic mangrove</name>
    <dbReference type="NCBI Taxonomy" id="61149"/>
    <lineage>
        <taxon>Eukaryota</taxon>
        <taxon>Viridiplantae</taxon>
        <taxon>Streptophyta</taxon>
        <taxon>Embryophyta</taxon>
        <taxon>Tracheophyta</taxon>
        <taxon>Spermatophyta</taxon>
        <taxon>Magnoliopsida</taxon>
        <taxon>eudicotyledons</taxon>
        <taxon>Gunneridae</taxon>
        <taxon>Pentapetalae</taxon>
        <taxon>rosids</taxon>
        <taxon>fabids</taxon>
        <taxon>Malpighiales</taxon>
        <taxon>Rhizophoraceae</taxon>
        <taxon>Rhizophora</taxon>
    </lineage>
</organism>
<accession>A0A2P2PUS0</accession>
<evidence type="ECO:0000256" key="1">
    <source>
        <dbReference type="SAM" id="MobiDB-lite"/>
    </source>
</evidence>
<dbReference type="AlphaFoldDB" id="A0A2P2PUS0"/>
<reference evidence="2" key="1">
    <citation type="submission" date="2018-02" db="EMBL/GenBank/DDBJ databases">
        <title>Rhizophora mucronata_Transcriptome.</title>
        <authorList>
            <person name="Meera S.P."/>
            <person name="Sreeshan A."/>
            <person name="Augustine A."/>
        </authorList>
    </citation>
    <scope>NUCLEOTIDE SEQUENCE</scope>
    <source>
        <tissue evidence="2">Leaf</tissue>
    </source>
</reference>
<dbReference type="EMBL" id="GGEC01078008">
    <property type="protein sequence ID" value="MBX58492.1"/>
    <property type="molecule type" value="Transcribed_RNA"/>
</dbReference>
<feature type="compositionally biased region" description="Basic and acidic residues" evidence="1">
    <location>
        <begin position="31"/>
        <end position="40"/>
    </location>
</feature>
<evidence type="ECO:0000313" key="2">
    <source>
        <dbReference type="EMBL" id="MBX58492.1"/>
    </source>
</evidence>